<reference evidence="1 2" key="1">
    <citation type="submission" date="2017-09" db="EMBL/GenBank/DDBJ databases">
        <title>Biocontrol bacteria screening and application from spent mushroom substrate.</title>
        <authorList>
            <person name="Sun X."/>
        </authorList>
    </citation>
    <scope>NUCLEOTIDE SEQUENCE [LARGE SCALE GENOMIC DNA]</scope>
    <source>
        <strain evidence="1 2">100374</strain>
    </source>
</reference>
<dbReference type="InterPro" id="IPR036365">
    <property type="entry name" value="PGBD-like_sf"/>
</dbReference>
<evidence type="ECO:0000313" key="1">
    <source>
        <dbReference type="EMBL" id="PIE92148.1"/>
    </source>
</evidence>
<sequence length="77" mass="9005">MHVQGFLCHFGYFRKNSYDSQVLEENTSENFPEIQRFYGLTEMKTFTEQTRELMTKSRCLVPDILADTAIDFTALCP</sequence>
<dbReference type="InterPro" id="IPR036366">
    <property type="entry name" value="PGBDSf"/>
</dbReference>
<dbReference type="SUPFAM" id="SSF47090">
    <property type="entry name" value="PGBD-like"/>
    <property type="match status" value="1"/>
</dbReference>
<accession>A0A2G6Q5M8</accession>
<name>A0A2G6Q5M8_9BACI</name>
<organism evidence="1 2">
    <name type="scientific">Bacillus fungorum</name>
    <dbReference type="NCBI Taxonomy" id="2039284"/>
    <lineage>
        <taxon>Bacteria</taxon>
        <taxon>Bacillati</taxon>
        <taxon>Bacillota</taxon>
        <taxon>Bacilli</taxon>
        <taxon>Bacillales</taxon>
        <taxon>Bacillaceae</taxon>
        <taxon>Bacillus</taxon>
    </lineage>
</organism>
<evidence type="ECO:0000313" key="2">
    <source>
        <dbReference type="Proteomes" id="UP000228484"/>
    </source>
</evidence>
<comment type="caution">
    <text evidence="1">The sequence shown here is derived from an EMBL/GenBank/DDBJ whole genome shotgun (WGS) entry which is preliminary data.</text>
</comment>
<dbReference type="EMBL" id="NWUW01000042">
    <property type="protein sequence ID" value="PIE92148.1"/>
    <property type="molecule type" value="Genomic_DNA"/>
</dbReference>
<gene>
    <name evidence="1" type="ORF">CO726_28235</name>
</gene>
<dbReference type="Gene3D" id="1.10.101.10">
    <property type="entry name" value="PGBD-like superfamily/PGBD"/>
    <property type="match status" value="1"/>
</dbReference>
<keyword evidence="2" id="KW-1185">Reference proteome</keyword>
<dbReference type="Proteomes" id="UP000228484">
    <property type="component" value="Unassembled WGS sequence"/>
</dbReference>
<protein>
    <submittedName>
        <fullName evidence="1">Uncharacterized protein</fullName>
    </submittedName>
</protein>
<dbReference type="AlphaFoldDB" id="A0A2G6Q5M8"/>
<proteinExistence type="predicted"/>